<dbReference type="RefSeq" id="WP_034441724.1">
    <property type="nucleotide sequence ID" value="NZ_JMTK01000002.1"/>
</dbReference>
<dbReference type="GO" id="GO:0006281">
    <property type="term" value="P:DNA repair"/>
    <property type="evidence" value="ECO:0007669"/>
    <property type="project" value="UniProtKB-KW"/>
</dbReference>
<organism evidence="11 12">
    <name type="scientific">Candidatus Liberibacter solanacearum</name>
    <dbReference type="NCBI Taxonomy" id="556287"/>
    <lineage>
        <taxon>Bacteria</taxon>
        <taxon>Pseudomonadati</taxon>
        <taxon>Pseudomonadota</taxon>
        <taxon>Alphaproteobacteria</taxon>
        <taxon>Hyphomicrobiales</taxon>
        <taxon>Rhizobiaceae</taxon>
        <taxon>Liberibacter</taxon>
    </lineage>
</organism>
<dbReference type="GO" id="GO:0005524">
    <property type="term" value="F:ATP binding"/>
    <property type="evidence" value="ECO:0007669"/>
    <property type="project" value="UniProtKB-KW"/>
</dbReference>
<keyword evidence="12" id="KW-1185">Reference proteome</keyword>
<comment type="function">
    <text evidence="1 9">May be involved in recombinational repair of damaged DNA.</text>
</comment>
<evidence type="ECO:0000256" key="9">
    <source>
        <dbReference type="PIRNR" id="PIRNR003128"/>
    </source>
</evidence>
<name>A0A095BFU0_9HYPH</name>
<dbReference type="AlphaFoldDB" id="A0A095BFU0"/>
<evidence type="ECO:0000313" key="11">
    <source>
        <dbReference type="EMBL" id="KJZ81674.1"/>
    </source>
</evidence>
<dbReference type="Gene3D" id="3.40.50.300">
    <property type="entry name" value="P-loop containing nucleotide triphosphate hydrolases"/>
    <property type="match status" value="2"/>
</dbReference>
<evidence type="ECO:0000256" key="6">
    <source>
        <dbReference type="ARBA" id="ARBA00022840"/>
    </source>
</evidence>
<comment type="caution">
    <text evidence="11">The sequence shown here is derived from an EMBL/GenBank/DDBJ whole genome shotgun (WGS) entry which is preliminary data.</text>
</comment>
<dbReference type="GO" id="GO:0006310">
    <property type="term" value="P:DNA recombination"/>
    <property type="evidence" value="ECO:0007669"/>
    <property type="project" value="InterPro"/>
</dbReference>
<gene>
    <name evidence="11" type="ORF">DJ66_0396</name>
</gene>
<feature type="domain" description="RecF/RecN/SMC N-terminal" evidence="10">
    <location>
        <begin position="2"/>
        <end position="509"/>
    </location>
</feature>
<evidence type="ECO:0000256" key="1">
    <source>
        <dbReference type="ARBA" id="ARBA00003618"/>
    </source>
</evidence>
<dbReference type="GO" id="GO:0043590">
    <property type="term" value="C:bacterial nucleoid"/>
    <property type="evidence" value="ECO:0007669"/>
    <property type="project" value="TreeGrafter"/>
</dbReference>
<dbReference type="NCBIfam" id="TIGR00634">
    <property type="entry name" value="recN"/>
    <property type="match status" value="1"/>
</dbReference>
<dbReference type="PIRSF" id="PIRSF003128">
    <property type="entry name" value="RecN"/>
    <property type="match status" value="1"/>
</dbReference>
<dbReference type="Proteomes" id="UP000033731">
    <property type="component" value="Unassembled WGS sequence"/>
</dbReference>
<accession>A0A095BFU0</accession>
<evidence type="ECO:0000256" key="7">
    <source>
        <dbReference type="ARBA" id="ARBA00023204"/>
    </source>
</evidence>
<proteinExistence type="inferred from homology"/>
<dbReference type="PANTHER" id="PTHR11059">
    <property type="entry name" value="DNA REPAIR PROTEIN RECN"/>
    <property type="match status" value="1"/>
</dbReference>
<evidence type="ECO:0000256" key="4">
    <source>
        <dbReference type="ARBA" id="ARBA00022741"/>
    </source>
</evidence>
<dbReference type="SUPFAM" id="SSF52540">
    <property type="entry name" value="P-loop containing nucleoside triphosphate hydrolases"/>
    <property type="match status" value="2"/>
</dbReference>
<dbReference type="InterPro" id="IPR004604">
    <property type="entry name" value="DNA_recomb/repair_RecN"/>
</dbReference>
<keyword evidence="6" id="KW-0067">ATP-binding</keyword>
<dbReference type="PANTHER" id="PTHR11059:SF0">
    <property type="entry name" value="DNA REPAIR PROTEIN RECN"/>
    <property type="match status" value="1"/>
</dbReference>
<sequence>MLTHLSIRNIVIIENLDIDFSAGLSILSGETGSGKSIVLDALFLAIGGRGDGGLVRRHTEKGQVIAVFDVSPVQELKNMFAEANITLEDNVILRRVQFPDGRTKAYVNDQLVSVNFMRAVGSLLIEVNSQHADRSLIDVNEHRKILDSYANLAEDLDNLGILYRNWRQASDALQEYKTKKKFSAQDIDFLRFSVEELQSLAVQPEEENQLAEMRSRIVKKERIAVELASIMEDFNQSSSPIAIVCSILRRLERKNTELPDLLTEAISFLNEAQANLSDAQHEIEKRFAEIQYDSQELENIEERLFALRAMSRKYSVTVDQIPELVKKMEKDLEDIHAGSEDLCSFERALDESRQVYNHAAHNISAKRRHFAKILEKNIMEEISALKLDNVLFIVNITSDIQDISLHGIDRIEFYVRTNLGESPGPLMKLASGGELSRFLLALKIVLVDRGSVPTLVFDEVDSGVGGAVADAIGYRLKKLSTKNQLLVITHTPQVAARADVHFLVSKKKNLENMERTETTVLVLTPQERCEEIARMLAGSHVTEEARAAAVRLVELSQK</sequence>
<evidence type="ECO:0000256" key="3">
    <source>
        <dbReference type="ARBA" id="ARBA00021315"/>
    </source>
</evidence>
<dbReference type="GO" id="GO:0009432">
    <property type="term" value="P:SOS response"/>
    <property type="evidence" value="ECO:0007669"/>
    <property type="project" value="TreeGrafter"/>
</dbReference>
<reference evidence="11 12" key="1">
    <citation type="journal article" date="2015" name="Phytopathology">
        <title>Genomes of Candidatus Liberibacter solanacearum haplotype A from New Zealand and the USA suggest significant genome plasticity in the species.</title>
        <authorList>
            <person name="Thompson S.M."/>
            <person name="Johnson C.P."/>
            <person name="Lu A.Y."/>
            <person name="Frampton R.A."/>
            <person name="Sullivan K.L."/>
            <person name="Fiers M.W."/>
            <person name="Crowhurst R.N."/>
            <person name="Pitman A.R."/>
            <person name="Scott I."/>
            <person name="Gudmestad N.C."/>
            <person name="Smith G.R."/>
        </authorList>
    </citation>
    <scope>NUCLEOTIDE SEQUENCE [LARGE SCALE GENOMIC DNA]</scope>
    <source>
        <strain evidence="11 12">LsoNZ1</strain>
    </source>
</reference>
<keyword evidence="5 9" id="KW-0227">DNA damage</keyword>
<comment type="similarity">
    <text evidence="2 9">Belongs to the RecN family.</text>
</comment>
<dbReference type="CDD" id="cd03241">
    <property type="entry name" value="ABC_RecN"/>
    <property type="match status" value="2"/>
</dbReference>
<keyword evidence="7 9" id="KW-0234">DNA repair</keyword>
<protein>
    <recommendedName>
        <fullName evidence="3 9">DNA repair protein RecN</fullName>
    </recommendedName>
    <alternativeName>
        <fullName evidence="8 9">Recombination protein N</fullName>
    </alternativeName>
</protein>
<dbReference type="PATRIC" id="fig|556287.9.peg.415"/>
<evidence type="ECO:0000256" key="8">
    <source>
        <dbReference type="ARBA" id="ARBA00033408"/>
    </source>
</evidence>
<keyword evidence="4" id="KW-0547">Nucleotide-binding</keyword>
<dbReference type="Pfam" id="PF02463">
    <property type="entry name" value="SMC_N"/>
    <property type="match status" value="1"/>
</dbReference>
<dbReference type="EMBL" id="JMTK01000002">
    <property type="protein sequence ID" value="KJZ81674.1"/>
    <property type="molecule type" value="Genomic_DNA"/>
</dbReference>
<evidence type="ECO:0000313" key="12">
    <source>
        <dbReference type="Proteomes" id="UP000033731"/>
    </source>
</evidence>
<evidence type="ECO:0000256" key="5">
    <source>
        <dbReference type="ARBA" id="ARBA00022763"/>
    </source>
</evidence>
<evidence type="ECO:0000259" key="10">
    <source>
        <dbReference type="Pfam" id="PF02463"/>
    </source>
</evidence>
<dbReference type="InterPro" id="IPR027417">
    <property type="entry name" value="P-loop_NTPase"/>
</dbReference>
<dbReference type="FunFam" id="3.40.50.300:FF:000356">
    <property type="entry name" value="DNA repair protein RecN"/>
    <property type="match status" value="1"/>
</dbReference>
<dbReference type="InterPro" id="IPR003395">
    <property type="entry name" value="RecF/RecN/SMC_N"/>
</dbReference>
<evidence type="ECO:0000256" key="2">
    <source>
        <dbReference type="ARBA" id="ARBA00009441"/>
    </source>
</evidence>